<name>B0EKD4_ENTDS</name>
<dbReference type="VEuPathDB" id="AmoebaDB:EDI_193480"/>
<dbReference type="eggNOG" id="ENOG502RI0R">
    <property type="taxonomic scope" value="Eukaryota"/>
</dbReference>
<evidence type="ECO:0000313" key="1">
    <source>
        <dbReference type="EMBL" id="EDR25021.1"/>
    </source>
</evidence>
<dbReference type="KEGG" id="edi:EDI_193480"/>
<organism evidence="2">
    <name type="scientific">Entamoeba dispar (strain ATCC PRA-260 / SAW760)</name>
    <dbReference type="NCBI Taxonomy" id="370354"/>
    <lineage>
        <taxon>Eukaryota</taxon>
        <taxon>Amoebozoa</taxon>
        <taxon>Evosea</taxon>
        <taxon>Archamoebae</taxon>
        <taxon>Mastigamoebida</taxon>
        <taxon>Entamoebidae</taxon>
        <taxon>Entamoeba</taxon>
    </lineage>
</organism>
<dbReference type="InterPro" id="IPR027417">
    <property type="entry name" value="P-loop_NTPase"/>
</dbReference>
<reference evidence="2" key="1">
    <citation type="submission" date="2007-12" db="EMBL/GenBank/DDBJ databases">
        <title>Annotation of Entamoeba dispar SAW760.</title>
        <authorList>
            <person name="Lorenzi H."/>
            <person name="Inman J."/>
            <person name="Schobel S."/>
            <person name="Amedeo P."/>
            <person name="Caler E."/>
        </authorList>
    </citation>
    <scope>NUCLEOTIDE SEQUENCE [LARGE SCALE GENOMIC DNA]</scope>
    <source>
        <strain evidence="2">ATCC PRA-260 / SAW760</strain>
    </source>
</reference>
<dbReference type="RefSeq" id="XP_001738652.1">
    <property type="nucleotide sequence ID" value="XM_001738600.1"/>
</dbReference>
<evidence type="ECO:0000313" key="2">
    <source>
        <dbReference type="Proteomes" id="UP000008076"/>
    </source>
</evidence>
<dbReference type="Gene3D" id="3.40.50.300">
    <property type="entry name" value="P-loop containing nucleotide triphosphate hydrolases"/>
    <property type="match status" value="1"/>
</dbReference>
<dbReference type="OrthoDB" id="10410430at2759"/>
<sequence length="127" mass="14225">MSNDLAVSICLVGGPEVGKTTFVKVVKESIFNEDYISTITKTYYEYERTVDNIRFHGNIIDFSGHELTDGNKSCFPQFLDGKIHIASGSASDQSHQIHRHVTSAVNRRKDCHDVSSVNESFTQILTK</sequence>
<dbReference type="Pfam" id="PF08477">
    <property type="entry name" value="Roc"/>
    <property type="match status" value="1"/>
</dbReference>
<proteinExistence type="predicted"/>
<dbReference type="Proteomes" id="UP000008076">
    <property type="component" value="Unassembled WGS sequence"/>
</dbReference>
<dbReference type="EMBL" id="DS549721">
    <property type="protein sequence ID" value="EDR25021.1"/>
    <property type="molecule type" value="Genomic_DNA"/>
</dbReference>
<keyword evidence="2" id="KW-1185">Reference proteome</keyword>
<dbReference type="GeneID" id="5883743"/>
<dbReference type="SUPFAM" id="SSF52540">
    <property type="entry name" value="P-loop containing nucleoside triphosphate hydrolases"/>
    <property type="match status" value="1"/>
</dbReference>
<protein>
    <submittedName>
        <fullName evidence="1">Uncharacterized protein</fullName>
    </submittedName>
</protein>
<dbReference type="AlphaFoldDB" id="B0EKD4"/>
<accession>B0EKD4</accession>
<gene>
    <name evidence="1" type="ORF">EDI_193480</name>
</gene>